<comment type="caution">
    <text evidence="3">The sequence shown here is derived from an EMBL/GenBank/DDBJ whole genome shotgun (WGS) entry which is preliminary data.</text>
</comment>
<protein>
    <submittedName>
        <fullName evidence="3">4'-phosphopantetheinyl transferase superfamily protein</fullName>
    </submittedName>
</protein>
<feature type="non-terminal residue" evidence="3">
    <location>
        <position position="1"/>
    </location>
</feature>
<name>A0ABW9R1M7_9ACTN</name>
<dbReference type="EMBL" id="WJHE01001671">
    <property type="protein sequence ID" value="MST35367.1"/>
    <property type="molecule type" value="Genomic_DNA"/>
</dbReference>
<dbReference type="SUPFAM" id="SSF56214">
    <property type="entry name" value="4'-phosphopantetheinyl transferase"/>
    <property type="match status" value="1"/>
</dbReference>
<dbReference type="InterPro" id="IPR037143">
    <property type="entry name" value="4-PPantetheinyl_Trfase_dom_sf"/>
</dbReference>
<dbReference type="Gene3D" id="3.90.470.20">
    <property type="entry name" value="4'-phosphopantetheinyl transferase domain"/>
    <property type="match status" value="1"/>
</dbReference>
<dbReference type="InterPro" id="IPR008278">
    <property type="entry name" value="4-PPantetheinyl_Trfase_dom"/>
</dbReference>
<gene>
    <name evidence="3" type="ORF">GHK86_21875</name>
</gene>
<feature type="domain" description="4'-phosphopantetheinyl transferase" evidence="2">
    <location>
        <begin position="3"/>
        <end position="39"/>
    </location>
</feature>
<keyword evidence="1 3" id="KW-0808">Transferase</keyword>
<dbReference type="Pfam" id="PF01648">
    <property type="entry name" value="ACPS"/>
    <property type="match status" value="1"/>
</dbReference>
<keyword evidence="4" id="KW-1185">Reference proteome</keyword>
<dbReference type="GO" id="GO:0016740">
    <property type="term" value="F:transferase activity"/>
    <property type="evidence" value="ECO:0007669"/>
    <property type="project" value="UniProtKB-KW"/>
</dbReference>
<evidence type="ECO:0000256" key="1">
    <source>
        <dbReference type="ARBA" id="ARBA00022679"/>
    </source>
</evidence>
<organism evidence="3 4">
    <name type="scientific">Acidiferrimicrobium australe</name>
    <dbReference type="NCBI Taxonomy" id="2664430"/>
    <lineage>
        <taxon>Bacteria</taxon>
        <taxon>Bacillati</taxon>
        <taxon>Actinomycetota</taxon>
        <taxon>Acidimicrobiia</taxon>
        <taxon>Acidimicrobiales</taxon>
        <taxon>Acidimicrobiaceae</taxon>
        <taxon>Acidiferrimicrobium</taxon>
    </lineage>
</organism>
<sequence length="78" mass="7963">CLELWTRKEAYLKATGAGLSITPRSVEVAAPAGQPARIGAWAVHQLDAGPGVAAAVAVPDRQPPIPVPALAPLRAHPA</sequence>
<evidence type="ECO:0000313" key="3">
    <source>
        <dbReference type="EMBL" id="MST35367.1"/>
    </source>
</evidence>
<reference evidence="3 4" key="1">
    <citation type="submission" date="2019-11" db="EMBL/GenBank/DDBJ databases">
        <title>Acidiferrimicrobium australis gen. nov., sp. nov., an acidophilic and obligately heterotrophic, member of the Actinobacteria that catalyses dissimilatory oxido- reduction of iron isolated from metal-rich acidic water in Chile.</title>
        <authorList>
            <person name="Gonzalez D."/>
            <person name="Huber K."/>
            <person name="Hedrich S."/>
            <person name="Rojas-Villalobos C."/>
            <person name="Quatrini R."/>
            <person name="Dinamarca M.A."/>
            <person name="Schwarz A."/>
            <person name="Canales C."/>
            <person name="Nancucheo I."/>
        </authorList>
    </citation>
    <scope>NUCLEOTIDE SEQUENCE [LARGE SCALE GENOMIC DNA]</scope>
    <source>
        <strain evidence="3 4">USS-CCA1</strain>
    </source>
</reference>
<dbReference type="Proteomes" id="UP000437736">
    <property type="component" value="Unassembled WGS sequence"/>
</dbReference>
<evidence type="ECO:0000259" key="2">
    <source>
        <dbReference type="Pfam" id="PF01648"/>
    </source>
</evidence>
<accession>A0ABW9R1M7</accession>
<evidence type="ECO:0000313" key="4">
    <source>
        <dbReference type="Proteomes" id="UP000437736"/>
    </source>
</evidence>
<proteinExistence type="predicted"/>